<dbReference type="OMA" id="PLARNCA"/>
<dbReference type="SUPFAM" id="SSF52047">
    <property type="entry name" value="RNI-like"/>
    <property type="match status" value="1"/>
</dbReference>
<reference evidence="2 3" key="1">
    <citation type="journal article" date="2010" name="Nat. Biotechnol.">
        <title>Genome sequence of the model mushroom Schizophyllum commune.</title>
        <authorList>
            <person name="Ohm R.A."/>
            <person name="de Jong J.F."/>
            <person name="Lugones L.G."/>
            <person name="Aerts A."/>
            <person name="Kothe E."/>
            <person name="Stajich J.E."/>
            <person name="de Vries R.P."/>
            <person name="Record E."/>
            <person name="Levasseur A."/>
            <person name="Baker S.E."/>
            <person name="Bartholomew K.A."/>
            <person name="Coutinho P.M."/>
            <person name="Erdmann S."/>
            <person name="Fowler T.J."/>
            <person name="Gathman A.C."/>
            <person name="Lombard V."/>
            <person name="Henrissat B."/>
            <person name="Knabe N."/>
            <person name="Kuees U."/>
            <person name="Lilly W.W."/>
            <person name="Lindquist E."/>
            <person name="Lucas S."/>
            <person name="Magnuson J.K."/>
            <person name="Piumi F."/>
            <person name="Raudaskoski M."/>
            <person name="Salamov A."/>
            <person name="Schmutz J."/>
            <person name="Schwarze F.W.M.R."/>
            <person name="vanKuyk P.A."/>
            <person name="Horton J.S."/>
            <person name="Grigoriev I.V."/>
            <person name="Woesten H.A.B."/>
        </authorList>
    </citation>
    <scope>NUCLEOTIDE SEQUENCE [LARGE SCALE GENOMIC DNA]</scope>
    <source>
        <strain evidence="3">H4-8 / FGSC 9210</strain>
    </source>
</reference>
<dbReference type="AlphaFoldDB" id="D8QF16"/>
<gene>
    <name evidence="2" type="ORF">SCHCODRAFT_112455</name>
</gene>
<feature type="compositionally biased region" description="Acidic residues" evidence="1">
    <location>
        <begin position="554"/>
        <end position="563"/>
    </location>
</feature>
<dbReference type="Gene3D" id="3.80.10.10">
    <property type="entry name" value="Ribonuclease Inhibitor"/>
    <property type="match status" value="1"/>
</dbReference>
<sequence>MRGSQVVLEMHPCLAIPEILSIICDYLRDERDEQWRRTWLLSLSATCRTFNGPATAALWSNLLSIKPLLRALPRDIFTDRDEFTLSKHIGPSDLVKLNFYARLVQELHVSWLPDTTCLAALQLSCTASFLPNLRSLHWYCVGAPALSFILMLVHPGVTTLEIDMALSSSHPLVSSLLPRLQSLCPDIRQFRLLDDDWAPRFRTLGYATHVAPRWERLQILDVPYLDGSDLEHLAAISQLHKLCIRSLPDDFHRSRISIDQPAFASLRTLELRPQAMHLATSFLQAIQPMMRLKSLKISPKETKRVDHWDSLLTSISRSCDPNTLRSLSVCDSARYDEDDDDLESTALSINVVQKLFVFRHLTALELDSWGGLSIDDEEFPALAQAFPDIEDLRLLSGQEDANRHDATIYAVASIAQFCPRLRVLHMDFDADAYIYEEHETRGIAQRSLTHMNVCYSPISSTRITAAFLSALFPNLDTIESEGIEAVVRRTQDEEWTAQSRRAKKMKWRQVARLLPMLRFVRAQERRDSCLRRLEGEAEEVERDSNQHNQSLDADGYDTDYSDL</sequence>
<dbReference type="VEuPathDB" id="FungiDB:SCHCODRAFT_02552383"/>
<dbReference type="HOGENOM" id="CLU_021164_0_2_1"/>
<dbReference type="Proteomes" id="UP000007431">
    <property type="component" value="Unassembled WGS sequence"/>
</dbReference>
<protein>
    <recommendedName>
        <fullName evidence="4">F-box domain-containing protein</fullName>
    </recommendedName>
</protein>
<dbReference type="InParanoid" id="D8QF16"/>
<feature type="region of interest" description="Disordered" evidence="1">
    <location>
        <begin position="535"/>
        <end position="563"/>
    </location>
</feature>
<dbReference type="InterPro" id="IPR032675">
    <property type="entry name" value="LRR_dom_sf"/>
</dbReference>
<dbReference type="eggNOG" id="ENOG502SV7G">
    <property type="taxonomic scope" value="Eukaryota"/>
</dbReference>
<evidence type="ECO:0000313" key="3">
    <source>
        <dbReference type="Proteomes" id="UP000007431"/>
    </source>
</evidence>
<proteinExistence type="predicted"/>
<accession>D8QF16</accession>
<organism evidence="3">
    <name type="scientific">Schizophyllum commune (strain H4-8 / FGSC 9210)</name>
    <name type="common">Split gill fungus</name>
    <dbReference type="NCBI Taxonomy" id="578458"/>
    <lineage>
        <taxon>Eukaryota</taxon>
        <taxon>Fungi</taxon>
        <taxon>Dikarya</taxon>
        <taxon>Basidiomycota</taxon>
        <taxon>Agaricomycotina</taxon>
        <taxon>Agaricomycetes</taxon>
        <taxon>Agaricomycetidae</taxon>
        <taxon>Agaricales</taxon>
        <taxon>Schizophyllaceae</taxon>
        <taxon>Schizophyllum</taxon>
    </lineage>
</organism>
<evidence type="ECO:0000313" key="2">
    <source>
        <dbReference type="EMBL" id="EFI93332.1"/>
    </source>
</evidence>
<dbReference type="EMBL" id="GL377311">
    <property type="protein sequence ID" value="EFI93332.1"/>
    <property type="molecule type" value="Genomic_DNA"/>
</dbReference>
<name>D8QF16_SCHCM</name>
<dbReference type="STRING" id="578458.D8QF16"/>
<feature type="non-terminal residue" evidence="2">
    <location>
        <position position="563"/>
    </location>
</feature>
<keyword evidence="3" id="KW-1185">Reference proteome</keyword>
<evidence type="ECO:0008006" key="4">
    <source>
        <dbReference type="Google" id="ProtNLM"/>
    </source>
</evidence>
<evidence type="ECO:0000256" key="1">
    <source>
        <dbReference type="SAM" id="MobiDB-lite"/>
    </source>
</evidence>